<dbReference type="OrthoDB" id="9809052at2"/>
<proteinExistence type="inferred from homology"/>
<evidence type="ECO:0000313" key="12">
    <source>
        <dbReference type="EMBL" id="KRG17415.1"/>
    </source>
</evidence>
<dbReference type="InterPro" id="IPR033730">
    <property type="entry name" value="ProRS_core_prok"/>
</dbReference>
<reference evidence="13" key="3">
    <citation type="submission" date="2021-06" db="EMBL/GenBank/DDBJ databases">
        <title>Genomic Description and Analysis of Intracellular Bacteria, Candidatus Berkiella cookevillensis and Candidatus Berkiella aquae.</title>
        <authorList>
            <person name="Kidane D.T."/>
            <person name="Mehari Y.T."/>
            <person name="Rice F.C."/>
            <person name="Arivett B.A."/>
            <person name="Farone A.L."/>
            <person name="Berk S.G."/>
            <person name="Farone M.B."/>
        </authorList>
    </citation>
    <scope>NUCLEOTIDE SEQUENCE</scope>
    <source>
        <strain evidence="13">CC99</strain>
    </source>
</reference>
<dbReference type="GO" id="GO:0004827">
    <property type="term" value="F:proline-tRNA ligase activity"/>
    <property type="evidence" value="ECO:0007669"/>
    <property type="project" value="UniProtKB-UniRule"/>
</dbReference>
<organism evidence="12">
    <name type="scientific">Candidatus Berkiella cookevillensis</name>
    <dbReference type="NCBI Taxonomy" id="437022"/>
    <lineage>
        <taxon>Bacteria</taxon>
        <taxon>Pseudomonadati</taxon>
        <taxon>Pseudomonadota</taxon>
        <taxon>Gammaproteobacteria</taxon>
        <taxon>Candidatus Berkiellales</taxon>
        <taxon>Candidatus Berkiellaceae</taxon>
        <taxon>Candidatus Berkiella</taxon>
    </lineage>
</organism>
<keyword evidence="7 10" id="KW-0648">Protein biosynthesis</keyword>
<dbReference type="NCBIfam" id="NF006625">
    <property type="entry name" value="PRK09194.1"/>
    <property type="match status" value="1"/>
</dbReference>
<evidence type="ECO:0000256" key="3">
    <source>
        <dbReference type="ARBA" id="ARBA00022490"/>
    </source>
</evidence>
<evidence type="ECO:0000256" key="8">
    <source>
        <dbReference type="ARBA" id="ARBA00023146"/>
    </source>
</evidence>
<dbReference type="STRING" id="437022.CC99x_02383"/>
<comment type="function">
    <text evidence="10">Catalyzes the attachment of proline to tRNA(Pro) in a two-step reaction: proline is first activated by ATP to form Pro-AMP and then transferred to the acceptor end of tRNA(Pro). As ProRS can inadvertently accommodate and process non-cognate amino acids such as alanine and cysteine, to avoid such errors it has two additional distinct editing activities against alanine. One activity is designated as 'pretransfer' editing and involves the tRNA(Pro)-independent hydrolysis of activated Ala-AMP. The other activity is designated 'posttransfer' editing and involves deacylation of mischarged Ala-tRNA(Pro). The misacylated Cys-tRNA(Pro) is not edited by ProRS.</text>
</comment>
<dbReference type="PANTHER" id="PTHR42753:SF2">
    <property type="entry name" value="PROLINE--TRNA LIGASE"/>
    <property type="match status" value="1"/>
</dbReference>
<dbReference type="InterPro" id="IPR004500">
    <property type="entry name" value="Pro-tRNA-synth_IIa_bac-type"/>
</dbReference>
<keyword evidence="3 10" id="KW-0963">Cytoplasm</keyword>
<dbReference type="SUPFAM" id="SSF55681">
    <property type="entry name" value="Class II aaRS and biotin synthetases"/>
    <property type="match status" value="1"/>
</dbReference>
<dbReference type="InterPro" id="IPR004154">
    <property type="entry name" value="Anticodon-bd"/>
</dbReference>
<dbReference type="Pfam" id="PF03129">
    <property type="entry name" value="HGTP_anticodon"/>
    <property type="match status" value="1"/>
</dbReference>
<dbReference type="Pfam" id="PF00587">
    <property type="entry name" value="tRNA-synt_2b"/>
    <property type="match status" value="1"/>
</dbReference>
<dbReference type="InterPro" id="IPR006195">
    <property type="entry name" value="aa-tRNA-synth_II"/>
</dbReference>
<evidence type="ECO:0000313" key="13">
    <source>
        <dbReference type="EMBL" id="MCS5708780.1"/>
    </source>
</evidence>
<evidence type="ECO:0000256" key="10">
    <source>
        <dbReference type="HAMAP-Rule" id="MF_01569"/>
    </source>
</evidence>
<dbReference type="CDD" id="cd04334">
    <property type="entry name" value="ProRS-INS"/>
    <property type="match status" value="1"/>
</dbReference>
<dbReference type="EMBL" id="LKHV02000001">
    <property type="protein sequence ID" value="MCS5708780.1"/>
    <property type="molecule type" value="Genomic_DNA"/>
</dbReference>
<dbReference type="PIRSF" id="PIRSF001535">
    <property type="entry name" value="ProRS_1"/>
    <property type="match status" value="1"/>
</dbReference>
<protein>
    <recommendedName>
        <fullName evidence="10">Proline--tRNA ligase</fullName>
        <ecNumber evidence="10">6.1.1.15</ecNumber>
    </recommendedName>
    <alternativeName>
        <fullName evidence="10">Prolyl-tRNA synthetase</fullName>
        <shortName evidence="10">ProRS</shortName>
    </alternativeName>
</protein>
<dbReference type="PRINTS" id="PR01046">
    <property type="entry name" value="TRNASYNTHPRO"/>
</dbReference>
<dbReference type="InterPro" id="IPR023717">
    <property type="entry name" value="Pro-tRNA-Synthase_IIa_type1"/>
</dbReference>
<evidence type="ECO:0000313" key="14">
    <source>
        <dbReference type="Proteomes" id="UP000051494"/>
    </source>
</evidence>
<evidence type="ECO:0000256" key="1">
    <source>
        <dbReference type="ARBA" id="ARBA00004496"/>
    </source>
</evidence>
<comment type="caution">
    <text evidence="12">The sequence shown here is derived from an EMBL/GenBank/DDBJ whole genome shotgun (WGS) entry which is preliminary data.</text>
</comment>
<evidence type="ECO:0000256" key="6">
    <source>
        <dbReference type="ARBA" id="ARBA00022840"/>
    </source>
</evidence>
<evidence type="ECO:0000256" key="2">
    <source>
        <dbReference type="ARBA" id="ARBA00011738"/>
    </source>
</evidence>
<dbReference type="PANTHER" id="PTHR42753">
    <property type="entry name" value="MITOCHONDRIAL RIBOSOME PROTEIN L39/PROLYL-TRNA LIGASE FAMILY MEMBER"/>
    <property type="match status" value="1"/>
</dbReference>
<keyword evidence="8 10" id="KW-0030">Aminoacyl-tRNA synthetase</keyword>
<dbReference type="InterPro" id="IPR045864">
    <property type="entry name" value="aa-tRNA-synth_II/BPL/LPL"/>
</dbReference>
<dbReference type="GO" id="GO:0005829">
    <property type="term" value="C:cytosol"/>
    <property type="evidence" value="ECO:0007669"/>
    <property type="project" value="TreeGrafter"/>
</dbReference>
<dbReference type="AlphaFoldDB" id="A0A0Q9YL53"/>
<dbReference type="CDD" id="cd00779">
    <property type="entry name" value="ProRS_core_prok"/>
    <property type="match status" value="1"/>
</dbReference>
<reference evidence="12" key="1">
    <citation type="submission" date="2015-09" db="EMBL/GenBank/DDBJ databases">
        <title>Draft Genome Sequences of Two Novel Amoeba-resistant Intranuclear Bacteria, Candidatus Berkiella cookevillensis and Candidatus Berkiella aquae.</title>
        <authorList>
            <person name="Mehari Y.T."/>
            <person name="Arivett B.A."/>
            <person name="Farone A.L."/>
            <person name="Gunderson J.H."/>
            <person name="Farone M.B."/>
        </authorList>
    </citation>
    <scope>NUCLEOTIDE SEQUENCE [LARGE SCALE GENOMIC DNA]</scope>
    <source>
        <strain evidence="12">CC99</strain>
    </source>
</reference>
<dbReference type="PROSITE" id="PS50862">
    <property type="entry name" value="AA_TRNA_LIGASE_II"/>
    <property type="match status" value="1"/>
</dbReference>
<dbReference type="GO" id="GO:0006433">
    <property type="term" value="P:prolyl-tRNA aminoacylation"/>
    <property type="evidence" value="ECO:0007669"/>
    <property type="project" value="UniProtKB-UniRule"/>
</dbReference>
<dbReference type="FunFam" id="3.30.930.10:FF:000097">
    <property type="entry name" value="Proline--tRNA ligase"/>
    <property type="match status" value="1"/>
</dbReference>
<evidence type="ECO:0000256" key="7">
    <source>
        <dbReference type="ARBA" id="ARBA00022917"/>
    </source>
</evidence>
<dbReference type="EMBL" id="LKHV01000017">
    <property type="protein sequence ID" value="KRG17415.1"/>
    <property type="molecule type" value="Genomic_DNA"/>
</dbReference>
<dbReference type="Pfam" id="PF04073">
    <property type="entry name" value="tRNA_edit"/>
    <property type="match status" value="1"/>
</dbReference>
<keyword evidence="14" id="KW-1185">Reference proteome</keyword>
<dbReference type="GO" id="GO:0002161">
    <property type="term" value="F:aminoacyl-tRNA deacylase activity"/>
    <property type="evidence" value="ECO:0007669"/>
    <property type="project" value="InterPro"/>
</dbReference>
<dbReference type="EC" id="6.1.1.15" evidence="10"/>
<dbReference type="InterPro" id="IPR036754">
    <property type="entry name" value="YbaK/aa-tRNA-synt-asso_dom_sf"/>
</dbReference>
<dbReference type="HAMAP" id="MF_01569">
    <property type="entry name" value="Pro_tRNA_synth_type1"/>
    <property type="match status" value="1"/>
</dbReference>
<dbReference type="InterPro" id="IPR002316">
    <property type="entry name" value="Pro-tRNA-ligase_IIa"/>
</dbReference>
<evidence type="ECO:0000256" key="4">
    <source>
        <dbReference type="ARBA" id="ARBA00022598"/>
    </source>
</evidence>
<comment type="subunit">
    <text evidence="2 10">Homodimer.</text>
</comment>
<comment type="catalytic activity">
    <reaction evidence="9 10">
        <text>tRNA(Pro) + L-proline + ATP = L-prolyl-tRNA(Pro) + AMP + diphosphate</text>
        <dbReference type="Rhea" id="RHEA:14305"/>
        <dbReference type="Rhea" id="RHEA-COMP:9700"/>
        <dbReference type="Rhea" id="RHEA-COMP:9702"/>
        <dbReference type="ChEBI" id="CHEBI:30616"/>
        <dbReference type="ChEBI" id="CHEBI:33019"/>
        <dbReference type="ChEBI" id="CHEBI:60039"/>
        <dbReference type="ChEBI" id="CHEBI:78442"/>
        <dbReference type="ChEBI" id="CHEBI:78532"/>
        <dbReference type="ChEBI" id="CHEBI:456215"/>
        <dbReference type="EC" id="6.1.1.15"/>
    </reaction>
</comment>
<name>A0A0Q9YL53_9GAMM</name>
<dbReference type="GO" id="GO:0005524">
    <property type="term" value="F:ATP binding"/>
    <property type="evidence" value="ECO:0007669"/>
    <property type="project" value="UniProtKB-UniRule"/>
</dbReference>
<accession>A0A0Q9YL53</accession>
<sequence length="570" mass="64608">MRTSQLLLATIKESPQDAELISHQLMFRAGLIRKLASGLYTWLPMGLRVLRKVERIVREEMDRAGAQELLMPAVQPSELWQETERWDAFGPQLLKITDRHKREYCFGPTHEEVITDLMRSELKSYKELPSCFYQIQMKFRDEIRPRFGVMRAREFLMKDAYSFHIDKSSLENTYQAMYQAYSKIFERLGLNFKVVLADTGAIGGSVSNEFHVLASSGEDAIAFCPASDYAANVETATAMLPNTARADAKETLRIVETPNIRSVEDQAKHMGLATKQIVKTLLVQGKDSPVVALLLRGDDTLNAIKAEKLPEVFSPLTLVDEETVQSVCKCQPGFVGPFELNIPIIADHAVLNLSDFSCGANQNDKHYCGVNWNRDLPLPTNVADLRTVKEGDLSPDGKGSLEICRGIEVGHIFQLGNKYSQAMNATVLDDKGQRIVMEMGCYGIGVSRIVAAAIEQNYDEKGIMWPTPMAPFHINLIPLHYHKSYRVKETTDKLYQELQQHGFEVLMDDRNERPGRMFAESDLIGIPHRLVLSERALDENKIEYKNRRESDNQMIDFDQLIAFLKEKVKV</sequence>
<dbReference type="NCBIfam" id="TIGR00409">
    <property type="entry name" value="proS_fam_II"/>
    <property type="match status" value="1"/>
</dbReference>
<keyword evidence="4 10" id="KW-0436">Ligase</keyword>
<dbReference type="RefSeq" id="WP_057625473.1">
    <property type="nucleotide sequence ID" value="NZ_LKHV02000001.1"/>
</dbReference>
<dbReference type="CDD" id="cd00861">
    <property type="entry name" value="ProRS_anticodon_short"/>
    <property type="match status" value="1"/>
</dbReference>
<keyword evidence="6 10" id="KW-0067">ATP-binding</keyword>
<dbReference type="SUPFAM" id="SSF55826">
    <property type="entry name" value="YbaK/ProRS associated domain"/>
    <property type="match status" value="1"/>
</dbReference>
<dbReference type="PATRIC" id="fig|1590042.3.peg.2441"/>
<dbReference type="InterPro" id="IPR044140">
    <property type="entry name" value="ProRS_anticodon_short"/>
</dbReference>
<gene>
    <name evidence="10 12" type="primary">proS</name>
    <name evidence="13" type="ORF">CC99x_007665</name>
    <name evidence="12" type="ORF">CC99x_02383</name>
</gene>
<evidence type="ECO:0000256" key="9">
    <source>
        <dbReference type="ARBA" id="ARBA00047671"/>
    </source>
</evidence>
<dbReference type="InterPro" id="IPR050062">
    <property type="entry name" value="Pro-tRNA_synthetase"/>
</dbReference>
<evidence type="ECO:0000259" key="11">
    <source>
        <dbReference type="PROSITE" id="PS50862"/>
    </source>
</evidence>
<keyword evidence="5 10" id="KW-0547">Nucleotide-binding</keyword>
<comment type="subcellular location">
    <subcellularLocation>
        <location evidence="1 10">Cytoplasm</location>
    </subcellularLocation>
</comment>
<comment type="similarity">
    <text evidence="10">Belongs to the class-II aminoacyl-tRNA synthetase family. ProS type 1 subfamily.</text>
</comment>
<evidence type="ECO:0000256" key="5">
    <source>
        <dbReference type="ARBA" id="ARBA00022741"/>
    </source>
</evidence>
<dbReference type="InterPro" id="IPR007214">
    <property type="entry name" value="YbaK/aa-tRNA-synth-assoc-dom"/>
</dbReference>
<dbReference type="Gene3D" id="3.40.50.800">
    <property type="entry name" value="Anticodon-binding domain"/>
    <property type="match status" value="1"/>
</dbReference>
<dbReference type="InterPro" id="IPR036621">
    <property type="entry name" value="Anticodon-bd_dom_sf"/>
</dbReference>
<feature type="domain" description="Aminoacyl-transfer RNA synthetases class-II family profile" evidence="11">
    <location>
        <begin position="38"/>
        <end position="466"/>
    </location>
</feature>
<dbReference type="SUPFAM" id="SSF52954">
    <property type="entry name" value="Class II aaRS ABD-related"/>
    <property type="match status" value="1"/>
</dbReference>
<dbReference type="InterPro" id="IPR002314">
    <property type="entry name" value="aa-tRNA-synt_IIb"/>
</dbReference>
<dbReference type="FunFam" id="3.30.930.10:FF:000012">
    <property type="entry name" value="Proline--tRNA ligase"/>
    <property type="match status" value="1"/>
</dbReference>
<reference evidence="13" key="2">
    <citation type="journal article" date="2016" name="Genome Announc.">
        <title>Draft Genome Sequences of Two Novel Amoeba-Resistant Intranuclear Bacteria, 'Candidatus Berkiella cookevillensis' and 'Candidatus Berkiella aquae'.</title>
        <authorList>
            <person name="Mehari Y.T."/>
            <person name="Arivett B.A."/>
            <person name="Farone A.L."/>
            <person name="Gunderson J.H."/>
            <person name="Farone M.B."/>
        </authorList>
    </citation>
    <scope>NUCLEOTIDE SEQUENCE</scope>
    <source>
        <strain evidence="13">CC99</strain>
    </source>
</reference>
<dbReference type="Gene3D" id="3.30.930.10">
    <property type="entry name" value="Bira Bifunctional Protein, Domain 2"/>
    <property type="match status" value="2"/>
</dbReference>
<comment type="domain">
    <text evidence="10">Consists of three domains: the N-terminal catalytic domain, the editing domain and the C-terminal anticodon-binding domain.</text>
</comment>
<dbReference type="Proteomes" id="UP000051494">
    <property type="component" value="Unassembled WGS sequence"/>
</dbReference>